<dbReference type="EMBL" id="JBEOZM010000048">
    <property type="protein sequence ID" value="MER6274313.1"/>
    <property type="molecule type" value="Genomic_DNA"/>
</dbReference>
<dbReference type="PANTHER" id="PTHR41251:SF1">
    <property type="entry name" value="NON-HOMOLOGOUS END JOINING PROTEIN KU"/>
    <property type="match status" value="1"/>
</dbReference>
<dbReference type="InterPro" id="IPR016194">
    <property type="entry name" value="SPOC-like_C_dom_sf"/>
</dbReference>
<accession>A0ABV1TW91</accession>
<dbReference type="PANTHER" id="PTHR41251">
    <property type="entry name" value="NON-HOMOLOGOUS END JOINING PROTEIN KU"/>
    <property type="match status" value="1"/>
</dbReference>
<comment type="caution">
    <text evidence="4">The sequence shown here is derived from an EMBL/GenBank/DDBJ whole genome shotgun (WGS) entry which is preliminary data.</text>
</comment>
<evidence type="ECO:0000259" key="3">
    <source>
        <dbReference type="Pfam" id="PF02735"/>
    </source>
</evidence>
<keyword evidence="5" id="KW-1185">Reference proteome</keyword>
<evidence type="ECO:0000256" key="2">
    <source>
        <dbReference type="ARBA" id="ARBA00023172"/>
    </source>
</evidence>
<dbReference type="SUPFAM" id="SSF100939">
    <property type="entry name" value="SPOC domain-like"/>
    <property type="match status" value="1"/>
</dbReference>
<evidence type="ECO:0000313" key="4">
    <source>
        <dbReference type="EMBL" id="MER6274313.1"/>
    </source>
</evidence>
<gene>
    <name evidence="4" type="ORF">ABT211_44835</name>
</gene>
<dbReference type="Pfam" id="PF02735">
    <property type="entry name" value="Ku"/>
    <property type="match status" value="1"/>
</dbReference>
<evidence type="ECO:0000256" key="1">
    <source>
        <dbReference type="ARBA" id="ARBA00023125"/>
    </source>
</evidence>
<reference evidence="4 5" key="1">
    <citation type="submission" date="2024-06" db="EMBL/GenBank/DDBJ databases">
        <title>The Natural Products Discovery Center: Release of the First 8490 Sequenced Strains for Exploring Actinobacteria Biosynthetic Diversity.</title>
        <authorList>
            <person name="Kalkreuter E."/>
            <person name="Kautsar S.A."/>
            <person name="Yang D."/>
            <person name="Bader C.D."/>
            <person name="Teijaro C.N."/>
            <person name="Fluegel L."/>
            <person name="Davis C.M."/>
            <person name="Simpson J.R."/>
            <person name="Lauterbach L."/>
            <person name="Steele A.D."/>
            <person name="Gui C."/>
            <person name="Meng S."/>
            <person name="Li G."/>
            <person name="Viehrig K."/>
            <person name="Ye F."/>
            <person name="Su P."/>
            <person name="Kiefer A.F."/>
            <person name="Nichols A."/>
            <person name="Cepeda A.J."/>
            <person name="Yan W."/>
            <person name="Fan B."/>
            <person name="Jiang Y."/>
            <person name="Adhikari A."/>
            <person name="Zheng C.-J."/>
            <person name="Schuster L."/>
            <person name="Cowan T.M."/>
            <person name="Smanski M.J."/>
            <person name="Chevrette M.G."/>
            <person name="De Carvalho L.P.S."/>
            <person name="Shen B."/>
        </authorList>
    </citation>
    <scope>NUCLEOTIDE SEQUENCE [LARGE SCALE GENOMIC DNA]</scope>
    <source>
        <strain evidence="4 5">NPDC001694</strain>
    </source>
</reference>
<dbReference type="Proteomes" id="UP001490365">
    <property type="component" value="Unassembled WGS sequence"/>
</dbReference>
<organism evidence="4 5">
    <name type="scientific">Streptomyces sp. 900105755</name>
    <dbReference type="NCBI Taxonomy" id="3154389"/>
    <lineage>
        <taxon>Bacteria</taxon>
        <taxon>Bacillati</taxon>
        <taxon>Actinomycetota</taxon>
        <taxon>Actinomycetes</taxon>
        <taxon>Kitasatosporales</taxon>
        <taxon>Streptomycetaceae</taxon>
        <taxon>Streptomyces</taxon>
    </lineage>
</organism>
<keyword evidence="1" id="KW-0238">DNA-binding</keyword>
<dbReference type="RefSeq" id="WP_351962529.1">
    <property type="nucleotide sequence ID" value="NZ_JBEOZM010000048.1"/>
</dbReference>
<dbReference type="InterPro" id="IPR006164">
    <property type="entry name" value="DNA_bd_Ku70/Ku80"/>
</dbReference>
<dbReference type="InterPro" id="IPR009187">
    <property type="entry name" value="Prok_Ku"/>
</dbReference>
<protein>
    <submittedName>
        <fullName evidence="4">Ku protein</fullName>
    </submittedName>
</protein>
<sequence length="124" mass="13768">MAAPRRLRLLVQALGRSVKVAVAKYAWSGRERLGLVRVLDDVLVLHAMRWTDEIRDPAIVDPPTADVTDDEIDGALALTDRLTRDDLTGDDLRGTCTEALQQIIEAQKGAIVIERDRNRGIRLA</sequence>
<feature type="domain" description="Ku" evidence="3">
    <location>
        <begin position="6"/>
        <end position="73"/>
    </location>
</feature>
<evidence type="ECO:0000313" key="5">
    <source>
        <dbReference type="Proteomes" id="UP001490365"/>
    </source>
</evidence>
<proteinExistence type="predicted"/>
<name>A0ABV1TW91_9ACTN</name>
<keyword evidence="2" id="KW-0233">DNA recombination</keyword>